<dbReference type="InterPro" id="IPR002547">
    <property type="entry name" value="tRNA-bd_dom"/>
</dbReference>
<dbReference type="InterPro" id="IPR033714">
    <property type="entry name" value="tRNA_bind_bactPheRS"/>
</dbReference>
<evidence type="ECO:0000256" key="2">
    <source>
        <dbReference type="ARBA" id="ARBA00022884"/>
    </source>
</evidence>
<evidence type="ECO:0000259" key="4">
    <source>
        <dbReference type="PROSITE" id="PS50886"/>
    </source>
</evidence>
<dbReference type="InterPro" id="IPR027855">
    <property type="entry name" value="DUF4479"/>
</dbReference>
<sequence length="197" mass="21427">MKLTYNKPHVGDVLFVSLDNAASPSYKHHDGLTVIMDGDRVVGLNIFNASEKFDLEEGAVNVSPNEKHLNNINDVLKAAGEPEIEADLRPKFVVGYVEEKSQHPDADKLSVCKVDVGDETLNIVCGAPNVASEQKVVVARPGAWMPDGLLIKPSKLRGIESYGMICSKTELNLEDDGVDGIYVLSDDYTAGEPFEVK</sequence>
<dbReference type="Proteomes" id="UP000184206">
    <property type="component" value="Unassembled WGS sequence"/>
</dbReference>
<protein>
    <submittedName>
        <fullName evidence="5">tRNA-binding protein</fullName>
    </submittedName>
</protein>
<dbReference type="InterPro" id="IPR037154">
    <property type="entry name" value="YtpR-like_sf"/>
</dbReference>
<dbReference type="Gene3D" id="3.30.1940.10">
    <property type="entry name" value="YtpR-like"/>
    <property type="match status" value="1"/>
</dbReference>
<proteinExistence type="predicted"/>
<dbReference type="FunFam" id="2.40.50.140:FF:000045">
    <property type="entry name" value="Phenylalanine--tRNA ligase beta subunit"/>
    <property type="match status" value="1"/>
</dbReference>
<accession>A0A1M7AH61</accession>
<evidence type="ECO:0000256" key="1">
    <source>
        <dbReference type="ARBA" id="ARBA00022555"/>
    </source>
</evidence>
<feature type="domain" description="TRNA-binding" evidence="4">
    <location>
        <begin position="86"/>
        <end position="195"/>
    </location>
</feature>
<name>A0A1M7AH61_9BACL</name>
<dbReference type="Pfam" id="PF01588">
    <property type="entry name" value="tRNA_bind"/>
    <property type="match status" value="1"/>
</dbReference>
<dbReference type="PROSITE" id="PS50886">
    <property type="entry name" value="TRBD"/>
    <property type="match status" value="1"/>
</dbReference>
<reference evidence="5 6" key="1">
    <citation type="submission" date="2016-11" db="EMBL/GenBank/DDBJ databases">
        <authorList>
            <person name="Jaros S."/>
            <person name="Januszkiewicz K."/>
            <person name="Wedrychowicz H."/>
        </authorList>
    </citation>
    <scope>NUCLEOTIDE SEQUENCE [LARGE SCALE GENOMIC DNA]</scope>
    <source>
        <strain evidence="5 6">DSM 16010</strain>
    </source>
</reference>
<dbReference type="OrthoDB" id="9805455at2"/>
<gene>
    <name evidence="5" type="ORF">SAMN02745189_00155</name>
</gene>
<keyword evidence="6" id="KW-1185">Reference proteome</keyword>
<keyword evidence="1 3" id="KW-0820">tRNA-binding</keyword>
<dbReference type="AlphaFoldDB" id="A0A1M7AH61"/>
<dbReference type="CDD" id="cd02796">
    <property type="entry name" value="tRNA_bind_bactPheRS"/>
    <property type="match status" value="1"/>
</dbReference>
<dbReference type="RefSeq" id="WP_072707362.1">
    <property type="nucleotide sequence ID" value="NZ_FRCF01000002.1"/>
</dbReference>
<dbReference type="NCBIfam" id="NF045760">
    <property type="entry name" value="YtpR"/>
    <property type="match status" value="1"/>
</dbReference>
<dbReference type="InterPro" id="IPR012340">
    <property type="entry name" value="NA-bd_OB-fold"/>
</dbReference>
<keyword evidence="2 3" id="KW-0694">RNA-binding</keyword>
<evidence type="ECO:0000313" key="6">
    <source>
        <dbReference type="Proteomes" id="UP000184206"/>
    </source>
</evidence>
<evidence type="ECO:0000313" key="5">
    <source>
        <dbReference type="EMBL" id="SHL42143.1"/>
    </source>
</evidence>
<dbReference type="Pfam" id="PF14794">
    <property type="entry name" value="DUF4479"/>
    <property type="match status" value="1"/>
</dbReference>
<organism evidence="5 6">
    <name type="scientific">Lacicoccus alkaliphilus DSM 16010</name>
    <dbReference type="NCBI Taxonomy" id="1123231"/>
    <lineage>
        <taxon>Bacteria</taxon>
        <taxon>Bacillati</taxon>
        <taxon>Bacillota</taxon>
        <taxon>Bacilli</taxon>
        <taxon>Bacillales</taxon>
        <taxon>Salinicoccaceae</taxon>
        <taxon>Lacicoccus</taxon>
    </lineage>
</organism>
<dbReference type="GO" id="GO:0000049">
    <property type="term" value="F:tRNA binding"/>
    <property type="evidence" value="ECO:0007669"/>
    <property type="project" value="UniProtKB-UniRule"/>
</dbReference>
<dbReference type="EMBL" id="FRCF01000002">
    <property type="protein sequence ID" value="SHL42143.1"/>
    <property type="molecule type" value="Genomic_DNA"/>
</dbReference>
<dbReference type="SUPFAM" id="SSF50249">
    <property type="entry name" value="Nucleic acid-binding proteins"/>
    <property type="match status" value="1"/>
</dbReference>
<dbReference type="STRING" id="1123231.SAMN02745189_00155"/>
<dbReference type="Gene3D" id="2.40.50.140">
    <property type="entry name" value="Nucleic acid-binding proteins"/>
    <property type="match status" value="1"/>
</dbReference>
<evidence type="ECO:0000256" key="3">
    <source>
        <dbReference type="PROSITE-ProRule" id="PRU00209"/>
    </source>
</evidence>